<evidence type="ECO:0000313" key="4">
    <source>
        <dbReference type="EMBL" id="AMQ35823.1"/>
    </source>
</evidence>
<dbReference type="Pfam" id="PF05341">
    <property type="entry name" value="PIF6"/>
    <property type="match status" value="1"/>
</dbReference>
<evidence type="ECO:0000313" key="5">
    <source>
        <dbReference type="EMBL" id="QKV50255.1"/>
    </source>
</evidence>
<sequence>MVSLDARFPDMFQKYNWQIVNSNMIEVVSADRKNAWKDLILYALRTTPTSFRSNLKRATLENFDFKNPIYYDLKLRKLGVTNDEILSALTPPRYNVSDRLVSPQAVVSIFILLSLVCVTWSMHDKPYK</sequence>
<dbReference type="EMBL" id="AF270937">
    <property type="protein sequence ID" value="AAG27394.1"/>
    <property type="molecule type" value="Genomic_DNA"/>
</dbReference>
<keyword evidence="1" id="KW-0812">Transmembrane</keyword>
<feature type="transmembrane region" description="Helical" evidence="1">
    <location>
        <begin position="101"/>
        <end position="122"/>
    </location>
</feature>
<reference evidence="3" key="2">
    <citation type="submission" date="2016-01" db="EMBL/GenBank/DDBJ databases">
        <title>Complete Genome Sequences of Four Plutella xylostella Granulovirus Isolates.</title>
        <authorList>
            <person name="Spence R.J."/>
            <person name="Noune C."/>
            <person name="Hauxwell C."/>
        </authorList>
    </citation>
    <scope>NUCLEOTIDE SEQUENCE</scope>
    <source>
        <strain evidence="3">PxGV_C</strain>
        <strain evidence="4">PxGV_K</strain>
    </source>
</reference>
<dbReference type="Proteomes" id="UP000201310">
    <property type="component" value="Segment"/>
</dbReference>
<name>Q9DVT7_9BBAC</name>
<evidence type="ECO:0000313" key="2">
    <source>
        <dbReference type="EMBL" id="AAG27394.1"/>
    </source>
</evidence>
<dbReference type="GeneID" id="912126"/>
<organism evidence="2 6">
    <name type="scientific">Plutella xylostella granulovirus</name>
    <dbReference type="NCBI Taxonomy" id="98383"/>
    <lineage>
        <taxon>Viruses</taxon>
        <taxon>Viruses incertae sedis</taxon>
        <taxon>Naldaviricetes</taxon>
        <taxon>Lefavirales</taxon>
        <taxon>Baculoviridae</taxon>
        <taxon>Betabaculovirus</taxon>
        <taxon>Betabaculovirus pluxylostellae</taxon>
    </lineage>
</organism>
<evidence type="ECO:0000313" key="6">
    <source>
        <dbReference type="Proteomes" id="UP000201310"/>
    </source>
</evidence>
<evidence type="ECO:0000313" key="3">
    <source>
        <dbReference type="EMBL" id="AMQ35706.1"/>
    </source>
</evidence>
<gene>
    <name evidence="2" type="primary">Pxorf96</name>
    <name evidence="5" type="synonym">ORF94</name>
    <name evidence="3" type="synonym">PxGV-Corf94</name>
    <name evidence="4" type="synonym">PxGV-Korf94</name>
</gene>
<evidence type="ECO:0000256" key="1">
    <source>
        <dbReference type="SAM" id="Phobius"/>
    </source>
</evidence>
<keyword evidence="1" id="KW-1133">Transmembrane helix</keyword>
<accession>Q9DVT7</accession>
<reference evidence="5" key="3">
    <citation type="submission" date="2019-06" db="EMBL/GenBank/DDBJ databases">
        <title>Plutella xylostella granulovirus.</title>
        <authorList>
            <person name="Li L."/>
            <person name="Zhang M."/>
        </authorList>
    </citation>
    <scope>NUCLEOTIDE SEQUENCE</scope>
    <source>
        <strain evidence="5">PlxyGV_NW</strain>
    </source>
</reference>
<dbReference type="InterPro" id="IPR008005">
    <property type="entry name" value="PIF6"/>
</dbReference>
<reference evidence="2 6" key="1">
    <citation type="journal article" date="2000" name="Virology">
        <title>Sequence analysis of the Plutella xylostella granulovirus genome.</title>
        <authorList>
            <person name="Hashimoto Y."/>
            <person name="Hayakawa T."/>
            <person name="Ueno Y."/>
            <person name="Fujita T."/>
            <person name="Sano Y."/>
            <person name="Matsumoto T."/>
        </authorList>
    </citation>
    <scope>NUCLEOTIDE SEQUENCE [LARGE SCALE GENOMIC DNA]</scope>
    <source>
        <strain evidence="2 6">K1</strain>
    </source>
</reference>
<dbReference type="EMBL" id="MN099286">
    <property type="protein sequence ID" value="QKV50255.1"/>
    <property type="molecule type" value="Genomic_DNA"/>
</dbReference>
<keyword evidence="1" id="KW-0472">Membrane</keyword>
<dbReference type="EMBL" id="KU529792">
    <property type="protein sequence ID" value="AMQ35823.1"/>
    <property type="molecule type" value="Genomic_DNA"/>
</dbReference>
<dbReference type="RefSeq" id="NP_068315.1">
    <property type="nucleotide sequence ID" value="NC_002593.1"/>
</dbReference>
<keyword evidence="6" id="KW-1185">Reference proteome</keyword>
<dbReference type="KEGG" id="vg:912126"/>
<proteinExistence type="predicted"/>
<dbReference type="OrthoDB" id="18095at10239"/>
<dbReference type="EMBL" id="KU529791">
    <property type="protein sequence ID" value="AMQ35706.1"/>
    <property type="molecule type" value="Genomic_DNA"/>
</dbReference>
<protein>
    <submittedName>
        <fullName evidence="3 5">ORF94 protein</fullName>
    </submittedName>
    <submittedName>
        <fullName evidence="4">PxGV-Korf94 protein</fullName>
    </submittedName>
    <submittedName>
        <fullName evidence="2">PxORF96 peptide</fullName>
    </submittedName>
</protein>